<evidence type="ECO:0000313" key="1">
    <source>
        <dbReference type="Proteomes" id="UP000095281"/>
    </source>
</evidence>
<dbReference type="WBParaSite" id="MhA1_Contig185.frz3.gene2">
    <property type="protein sequence ID" value="MhA1_Contig185.frz3.gene2"/>
    <property type="gene ID" value="MhA1_Contig185.frz3.gene2"/>
</dbReference>
<accession>A0A1I8BBN2</accession>
<dbReference type="AlphaFoldDB" id="A0A1I8BBN2"/>
<reference evidence="2" key="1">
    <citation type="submission" date="2016-11" db="UniProtKB">
        <authorList>
            <consortium name="WormBaseParasite"/>
        </authorList>
    </citation>
    <scope>IDENTIFICATION</scope>
</reference>
<evidence type="ECO:0000313" key="2">
    <source>
        <dbReference type="WBParaSite" id="MhA1_Contig185.frz3.gene2"/>
    </source>
</evidence>
<proteinExistence type="predicted"/>
<name>A0A1I8BBN2_MELHA</name>
<protein>
    <submittedName>
        <fullName evidence="2">Uncharacterized protein</fullName>
    </submittedName>
</protein>
<sequence length="447" mass="53059">MKRFEREKRCSDANSSLVFNNVTDEYSLDISNLVKQIGIIKNKIQQNSPNAYLLHYLTSFLLSDKDYEKLKTLEKALHSIDYQEEIKISIKELIKIRFEISGFGQEVDLAIISKRSVGEFYMLSDSFERDSQILQSILEDTLKEFSDLAKKYGIVTDVFLRKKYEILKILRNYQTMKDLPDEFQDFILNAVENNLDDILLQRLSLTDINLAGVNLIIKNVMKVGNFNFAQEKAIKVLAEIINSIDHLIHNGIEAKDFMDNNQQFITIAQNYIKINLLLLSNKIFHAFFKFIRKIHKVWMIRRLYDLESSQIKIKWTMWEIATVWYFRKKIIPEYLTRLNINFGFINKPEWPSEWLEQKEFERKEAVESHDFVKMMEIQVQVSMAKLLIYWEILDKWFNIQKAIGKLTENKKSQVGEELRLPRENEIPNELNKIFFRIFVDLKKYGLI</sequence>
<organism evidence="1 2">
    <name type="scientific">Meloidogyne hapla</name>
    <name type="common">Root-knot nematode worm</name>
    <dbReference type="NCBI Taxonomy" id="6305"/>
    <lineage>
        <taxon>Eukaryota</taxon>
        <taxon>Metazoa</taxon>
        <taxon>Ecdysozoa</taxon>
        <taxon>Nematoda</taxon>
        <taxon>Chromadorea</taxon>
        <taxon>Rhabditida</taxon>
        <taxon>Tylenchina</taxon>
        <taxon>Tylenchomorpha</taxon>
        <taxon>Tylenchoidea</taxon>
        <taxon>Meloidogynidae</taxon>
        <taxon>Meloidogyninae</taxon>
        <taxon>Meloidogyne</taxon>
    </lineage>
</organism>
<dbReference type="Proteomes" id="UP000095281">
    <property type="component" value="Unplaced"/>
</dbReference>
<keyword evidence="1" id="KW-1185">Reference proteome</keyword>